<reference evidence="2 3" key="1">
    <citation type="submission" date="2021-01" db="EMBL/GenBank/DDBJ databases">
        <title>Genomic Encyclopedia of Type Strains, Phase IV (KMG-IV): sequencing the most valuable type-strain genomes for metagenomic binning, comparative biology and taxonomic classification.</title>
        <authorList>
            <person name="Goeker M."/>
        </authorList>
    </citation>
    <scope>NUCLEOTIDE SEQUENCE [LARGE SCALE GENOMIC DNA]</scope>
    <source>
        <strain evidence="2 3">DSM 21461</strain>
    </source>
</reference>
<comment type="caution">
    <text evidence="2">The sequence shown here is derived from an EMBL/GenBank/DDBJ whole genome shotgun (WGS) entry which is preliminary data.</text>
</comment>
<keyword evidence="1" id="KW-0472">Membrane</keyword>
<dbReference type="EMBL" id="JAFBDH010000016">
    <property type="protein sequence ID" value="MBM7551098.1"/>
    <property type="molecule type" value="Genomic_DNA"/>
</dbReference>
<feature type="transmembrane region" description="Helical" evidence="1">
    <location>
        <begin position="173"/>
        <end position="191"/>
    </location>
</feature>
<keyword evidence="1" id="KW-1133">Transmembrane helix</keyword>
<proteinExistence type="predicted"/>
<accession>A0ABS2MM80</accession>
<dbReference type="RefSeq" id="WP_205052552.1">
    <property type="nucleotide sequence ID" value="NZ_JAFBDH010000016.1"/>
</dbReference>
<evidence type="ECO:0000313" key="3">
    <source>
        <dbReference type="Proteomes" id="UP000720595"/>
    </source>
</evidence>
<gene>
    <name evidence="2" type="ORF">JOD41_001845</name>
</gene>
<protein>
    <recommendedName>
        <fullName evidence="4">DUF624 domain-containing protein</fullName>
    </recommendedName>
</protein>
<evidence type="ECO:0000256" key="1">
    <source>
        <dbReference type="SAM" id="Phobius"/>
    </source>
</evidence>
<feature type="transmembrane region" description="Helical" evidence="1">
    <location>
        <begin position="197"/>
        <end position="220"/>
    </location>
</feature>
<feature type="transmembrane region" description="Helical" evidence="1">
    <location>
        <begin position="72"/>
        <end position="93"/>
    </location>
</feature>
<keyword evidence="3" id="KW-1185">Reference proteome</keyword>
<evidence type="ECO:0008006" key="4">
    <source>
        <dbReference type="Google" id="ProtNLM"/>
    </source>
</evidence>
<keyword evidence="1" id="KW-0812">Transmembrane</keyword>
<sequence>MRKFNYASVILLMILGGIIEGVFEKIYDGNLAVIGTIFTWIINYIICRGLLYTREGSFSDYFRGIKTITGKVFLMNILVGAISVGAISALGLIFSTITSGTAAVLTDSGMRSIIFISILYMLVTALFSIIFAYLNFVMADMRYRDLPFFKCLKLILKAGFKLFSETFIMGLKVFKVTIISLIVALVMIIPAKSMPEFLTISFIAIMVASLAAVIVAPNYIARLSDIYLDKINGIYDEMEEDREVI</sequence>
<feature type="transmembrane region" description="Helical" evidence="1">
    <location>
        <begin position="113"/>
        <end position="134"/>
    </location>
</feature>
<dbReference type="Proteomes" id="UP000720595">
    <property type="component" value="Unassembled WGS sequence"/>
</dbReference>
<organism evidence="2 3">
    <name type="scientific">Peptoniphilus gorbachii</name>
    <dbReference type="NCBI Taxonomy" id="411567"/>
    <lineage>
        <taxon>Bacteria</taxon>
        <taxon>Bacillati</taxon>
        <taxon>Bacillota</taxon>
        <taxon>Tissierellia</taxon>
        <taxon>Tissierellales</taxon>
        <taxon>Peptoniphilaceae</taxon>
        <taxon>Peptoniphilus</taxon>
    </lineage>
</organism>
<feature type="transmembrane region" description="Helical" evidence="1">
    <location>
        <begin position="31"/>
        <end position="51"/>
    </location>
</feature>
<evidence type="ECO:0000313" key="2">
    <source>
        <dbReference type="EMBL" id="MBM7551098.1"/>
    </source>
</evidence>
<name>A0ABS2MM80_9FIRM</name>